<feature type="transmembrane region" description="Helical" evidence="2">
    <location>
        <begin position="42"/>
        <end position="63"/>
    </location>
</feature>
<dbReference type="Proteomes" id="UP001211044">
    <property type="component" value="Chromosome"/>
</dbReference>
<name>A0AB38XNS3_9ACTO</name>
<reference evidence="3" key="1">
    <citation type="submission" date="2023-01" db="EMBL/GenBank/DDBJ databases">
        <title>Comparative Genomic Analysis of the Clinically-Derived Winkia Strain NY0527 Provides Evidence into the Taxonomic Reassignment of Winkia neuii and Characterizes Their Virulence Traits.</title>
        <authorList>
            <person name="Cai X."/>
            <person name="Peng Y."/>
            <person name="Li M."/>
            <person name="Qiu Y."/>
            <person name="Wang Y."/>
            <person name="Xu L."/>
            <person name="Hou Q."/>
        </authorList>
    </citation>
    <scope>NUCLEOTIDE SEQUENCE</scope>
    <source>
        <strain evidence="3">NY0527</strain>
    </source>
</reference>
<feature type="transmembrane region" description="Helical" evidence="2">
    <location>
        <begin position="371"/>
        <end position="394"/>
    </location>
</feature>
<evidence type="ECO:0000256" key="1">
    <source>
        <dbReference type="SAM" id="MobiDB-lite"/>
    </source>
</evidence>
<feature type="region of interest" description="Disordered" evidence="1">
    <location>
        <begin position="98"/>
        <end position="127"/>
    </location>
</feature>
<proteinExistence type="predicted"/>
<feature type="transmembrane region" description="Helical" evidence="2">
    <location>
        <begin position="414"/>
        <end position="436"/>
    </location>
</feature>
<feature type="transmembrane region" description="Helical" evidence="2">
    <location>
        <begin position="269"/>
        <end position="291"/>
    </location>
</feature>
<dbReference type="PANTHER" id="PTHR41771">
    <property type="entry name" value="MEMBRANE PROTEIN-RELATED"/>
    <property type="match status" value="1"/>
</dbReference>
<gene>
    <name evidence="3" type="ORF">PIG85_09905</name>
</gene>
<dbReference type="Pfam" id="PF07907">
    <property type="entry name" value="YibE_F"/>
    <property type="match status" value="1"/>
</dbReference>
<dbReference type="RefSeq" id="WP_271694555.1">
    <property type="nucleotide sequence ID" value="NZ_CP116394.1"/>
</dbReference>
<feature type="transmembrane region" description="Helical" evidence="2">
    <location>
        <begin position="242"/>
        <end position="263"/>
    </location>
</feature>
<organism evidence="3 4">
    <name type="scientific">Winkia neuii subsp. anitrata</name>
    <dbReference type="NCBI Taxonomy" id="29318"/>
    <lineage>
        <taxon>Bacteria</taxon>
        <taxon>Bacillati</taxon>
        <taxon>Actinomycetota</taxon>
        <taxon>Actinomycetes</taxon>
        <taxon>Actinomycetales</taxon>
        <taxon>Actinomycetaceae</taxon>
        <taxon>Winkia</taxon>
    </lineage>
</organism>
<evidence type="ECO:0000313" key="3">
    <source>
        <dbReference type="EMBL" id="WCE45941.1"/>
    </source>
</evidence>
<keyword evidence="2" id="KW-0472">Membrane</keyword>
<evidence type="ECO:0000313" key="4">
    <source>
        <dbReference type="Proteomes" id="UP001211044"/>
    </source>
</evidence>
<keyword evidence="2" id="KW-1133">Transmembrane helix</keyword>
<sequence>MTHSHRAEGAPVISRKNASHLHAHAHMSAAQANASTSAAAKWTLLSLLGVIAVATLVGLVLLWPNGAQTQALRQVQKNYLLAPTATLETVQVAGLDGSCAESSVQPEGESSATSSASAGENEPDSLATSPAARCQLARITVLTGQDKGKTNQLHLAGPAASAGISAGDSLSVMRLDTPAGPQYSFMGVHRTHLIGIFAALFALVVLAVARWKGLFALIGLVIAGAVLLLFMLPSLVCGNPGVWVGLVAGSAIMFVVVFIAHGFSLRTCAALAGTLGALAISTGLGAIAVYAGRLSGFTDETELGLAARVPGLDFRQLAVAALVLAGVGVLNDVTITQASAVWELRAAAPHYSRWALYRAGMRIGRDHIASTIYTIVFAYAGAALSTLLLLVMFYNQSLASLLASEDIGAEALRTLASVTGLVIAVPLTTAIAAAAVKRADLPAQSALPGRPGHSR</sequence>
<dbReference type="InterPro" id="IPR012507">
    <property type="entry name" value="YibE_F"/>
</dbReference>
<protein>
    <submittedName>
        <fullName evidence="3">YibE/F family protein</fullName>
    </submittedName>
</protein>
<dbReference type="PANTHER" id="PTHR41771:SF1">
    <property type="entry name" value="MEMBRANE PROTEIN"/>
    <property type="match status" value="1"/>
</dbReference>
<dbReference type="KEGG" id="wne:PIG85_09905"/>
<dbReference type="AlphaFoldDB" id="A0AB38XNS3"/>
<feature type="transmembrane region" description="Helical" evidence="2">
    <location>
        <begin position="215"/>
        <end position="235"/>
    </location>
</feature>
<feature type="transmembrane region" description="Helical" evidence="2">
    <location>
        <begin position="191"/>
        <end position="209"/>
    </location>
</feature>
<keyword evidence="2" id="KW-0812">Transmembrane</keyword>
<evidence type="ECO:0000256" key="2">
    <source>
        <dbReference type="SAM" id="Phobius"/>
    </source>
</evidence>
<accession>A0AB38XNS3</accession>
<dbReference type="EMBL" id="CP116394">
    <property type="protein sequence ID" value="WCE45941.1"/>
    <property type="molecule type" value="Genomic_DNA"/>
</dbReference>
<feature type="compositionally biased region" description="Low complexity" evidence="1">
    <location>
        <begin position="107"/>
        <end position="120"/>
    </location>
</feature>